<keyword evidence="6" id="KW-1185">Reference proteome</keyword>
<dbReference type="GO" id="GO:0061630">
    <property type="term" value="F:ubiquitin protein ligase activity"/>
    <property type="evidence" value="ECO:0007669"/>
    <property type="project" value="TreeGrafter"/>
</dbReference>
<dbReference type="InterPro" id="IPR001841">
    <property type="entry name" value="Znf_RING"/>
</dbReference>
<dbReference type="Pfam" id="PF05495">
    <property type="entry name" value="zf-CHY"/>
    <property type="match status" value="1"/>
</dbReference>
<dbReference type="PROSITE" id="PS50089">
    <property type="entry name" value="ZF_RING_2"/>
    <property type="match status" value="1"/>
</dbReference>
<dbReference type="Proteomes" id="UP000692954">
    <property type="component" value="Unassembled WGS sequence"/>
</dbReference>
<reference evidence="5" key="1">
    <citation type="submission" date="2021-01" db="EMBL/GenBank/DDBJ databases">
        <authorList>
            <consortium name="Genoscope - CEA"/>
            <person name="William W."/>
        </authorList>
    </citation>
    <scope>NUCLEOTIDE SEQUENCE</scope>
</reference>
<evidence type="ECO:0000259" key="4">
    <source>
        <dbReference type="PROSITE" id="PS51270"/>
    </source>
</evidence>
<feature type="domain" description="CTCHY-type" evidence="4">
    <location>
        <begin position="79"/>
        <end position="143"/>
    </location>
</feature>
<protein>
    <submittedName>
        <fullName evidence="5">Uncharacterized protein</fullName>
    </submittedName>
</protein>
<evidence type="ECO:0000259" key="3">
    <source>
        <dbReference type="PROSITE" id="PS51266"/>
    </source>
</evidence>
<keyword evidence="1" id="KW-0479">Metal-binding</keyword>
<dbReference type="AlphaFoldDB" id="A0A8S1M0H3"/>
<dbReference type="SMART" id="SM00184">
    <property type="entry name" value="RING"/>
    <property type="match status" value="1"/>
</dbReference>
<dbReference type="InterPro" id="IPR039512">
    <property type="entry name" value="RCHY1_zinc-ribbon"/>
</dbReference>
<keyword evidence="1" id="KW-0862">Zinc</keyword>
<accession>A0A8S1M0H3</accession>
<feature type="domain" description="CHY-type" evidence="3">
    <location>
        <begin position="1"/>
        <end position="77"/>
    </location>
</feature>
<evidence type="ECO:0000313" key="5">
    <source>
        <dbReference type="EMBL" id="CAD8071341.1"/>
    </source>
</evidence>
<dbReference type="GO" id="GO:0005634">
    <property type="term" value="C:nucleus"/>
    <property type="evidence" value="ECO:0007669"/>
    <property type="project" value="TreeGrafter"/>
</dbReference>
<dbReference type="PANTHER" id="PTHR21319:SF0">
    <property type="entry name" value="AND RING FINGER DOMAIN PROTEIN, PUTATIVE (AFU_ORTHOLOGUE AFUA_1G08900)-RELATED"/>
    <property type="match status" value="1"/>
</dbReference>
<dbReference type="InterPro" id="IPR008913">
    <property type="entry name" value="Znf_CHY"/>
</dbReference>
<evidence type="ECO:0000259" key="2">
    <source>
        <dbReference type="PROSITE" id="PS50089"/>
    </source>
</evidence>
<dbReference type="EMBL" id="CAJJDN010000028">
    <property type="protein sequence ID" value="CAD8071341.1"/>
    <property type="molecule type" value="Genomic_DNA"/>
</dbReference>
<gene>
    <name evidence="5" type="ORF">PSON_ATCC_30995.1.T0280011</name>
</gene>
<dbReference type="GO" id="GO:0006511">
    <property type="term" value="P:ubiquitin-dependent protein catabolic process"/>
    <property type="evidence" value="ECO:0007669"/>
    <property type="project" value="TreeGrafter"/>
</dbReference>
<dbReference type="GO" id="GO:0016567">
    <property type="term" value="P:protein ubiquitination"/>
    <property type="evidence" value="ECO:0007669"/>
    <property type="project" value="TreeGrafter"/>
</dbReference>
<dbReference type="PROSITE" id="PS51270">
    <property type="entry name" value="ZF_CTCHY"/>
    <property type="match status" value="1"/>
</dbReference>
<dbReference type="OrthoDB" id="411372at2759"/>
<dbReference type="InterPro" id="IPR017921">
    <property type="entry name" value="Znf_CTCHY"/>
</dbReference>
<dbReference type="PANTHER" id="PTHR21319">
    <property type="entry name" value="RING FINGER AND CHY ZINC FINGER DOMAIN-CONTAINING PROTEIN 1"/>
    <property type="match status" value="1"/>
</dbReference>
<sequence>MIALSSECTHYKRNCDKKAPCCGKFYPCRLCHDANYEGSSSDRCDTEIMDRYNVTIIRCRNCLCEQPPTNQCISCGIQFAKYFCSICKLYDDDSTKDIFHCDKCKMCRRGVQEQLFHCNVCDICIPQKCQISHKCLYQVADSDCPICLKNLKISTTFIQQLDNCAHFIHLSCLKQLIESNQRNCPICSIPIFKMTQTEIQIFDILAESNINPNQIQNQEVKILCYDCRQISLEVRFNLFLKCTHCGSYNTKIQ</sequence>
<name>A0A8S1M0H3_9CILI</name>
<organism evidence="5 6">
    <name type="scientific">Paramecium sonneborni</name>
    <dbReference type="NCBI Taxonomy" id="65129"/>
    <lineage>
        <taxon>Eukaryota</taxon>
        <taxon>Sar</taxon>
        <taxon>Alveolata</taxon>
        <taxon>Ciliophora</taxon>
        <taxon>Intramacronucleata</taxon>
        <taxon>Oligohymenophorea</taxon>
        <taxon>Peniculida</taxon>
        <taxon>Parameciidae</taxon>
        <taxon>Paramecium</taxon>
    </lineage>
</organism>
<dbReference type="Pfam" id="PF14599">
    <property type="entry name" value="zinc_ribbon_6"/>
    <property type="match status" value="1"/>
</dbReference>
<evidence type="ECO:0000313" key="6">
    <source>
        <dbReference type="Proteomes" id="UP000692954"/>
    </source>
</evidence>
<dbReference type="GO" id="GO:0008270">
    <property type="term" value="F:zinc ion binding"/>
    <property type="evidence" value="ECO:0007669"/>
    <property type="project" value="UniProtKB-KW"/>
</dbReference>
<evidence type="ECO:0000256" key="1">
    <source>
        <dbReference type="PROSITE-ProRule" id="PRU00601"/>
    </source>
</evidence>
<dbReference type="Pfam" id="PF13639">
    <property type="entry name" value="zf-RING_2"/>
    <property type="match status" value="1"/>
</dbReference>
<dbReference type="PROSITE" id="PS51266">
    <property type="entry name" value="ZF_CHY"/>
    <property type="match status" value="1"/>
</dbReference>
<comment type="caution">
    <text evidence="5">The sequence shown here is derived from an EMBL/GenBank/DDBJ whole genome shotgun (WGS) entry which is preliminary data.</text>
</comment>
<keyword evidence="1" id="KW-0863">Zinc-finger</keyword>
<proteinExistence type="predicted"/>
<feature type="domain" description="RING-type" evidence="2">
    <location>
        <begin position="144"/>
        <end position="188"/>
    </location>
</feature>